<evidence type="ECO:0000256" key="1">
    <source>
        <dbReference type="SAM" id="SignalP"/>
    </source>
</evidence>
<dbReference type="InterPro" id="IPR026341">
    <property type="entry name" value="T9SS_type_B"/>
</dbReference>
<keyword evidence="1" id="KW-0732">Signal</keyword>
<feature type="signal peptide" evidence="1">
    <location>
        <begin position="1"/>
        <end position="21"/>
    </location>
</feature>
<dbReference type="EMBL" id="JBHSKT010000010">
    <property type="protein sequence ID" value="MFC5271911.1"/>
    <property type="molecule type" value="Genomic_DNA"/>
</dbReference>
<accession>A0ABW0EG22</accession>
<dbReference type="Pfam" id="PF13585">
    <property type="entry name" value="CHU_C"/>
    <property type="match status" value="1"/>
</dbReference>
<dbReference type="NCBIfam" id="TIGR04131">
    <property type="entry name" value="Bac_Flav_CTERM"/>
    <property type="match status" value="1"/>
</dbReference>
<comment type="caution">
    <text evidence="2">The sequence shown here is derived from an EMBL/GenBank/DDBJ whole genome shotgun (WGS) entry which is preliminary data.</text>
</comment>
<dbReference type="Proteomes" id="UP001596161">
    <property type="component" value="Unassembled WGS sequence"/>
</dbReference>
<gene>
    <name evidence="2" type="ORF">ACFPIB_14940</name>
</gene>
<sequence length="621" mass="69189">MKHVRLFLLLCIAFLSQTTFANHLVGGEFQITYQSNFTYQIQLNVYGDAAGLNGPQGNEDQFVDVATFSKQTNQMVEAFRIPISSTFFVPYVNLQCKNASIQTKVLQYRLQKYLAPALYSNPNGYYIVWDRCCRNSGIANIQQPNFAGFVFYAEFPAVTKNAAAFINSSPVLPPMPPDILCVQELYQYSLQATDADGDQLVYELSEPMYGSTDQQFPIQSVPNPAPYRPVIWQPGYGLANMIPGSPALNINATTGLLSVRPQNAGLYVFAVTISEFRNNVKIGEVRRDIQVKVTACQSNQKPKLSLRLPGATQDYQEGDTLFVTDATDYCYPFSFSDSNLGQTITLEVVPVNFAQKPVITPASGTIAQAGQTLTGQICWADCNVNSPNTLYKVNLIARDNACGNAGTDTLELTYLVVPKPNAKPVIVTQNLVNNEASAQVGQTLNFNLLSTDSDQDDLVVSMEGVGFNAAALSMNLTSLTGKGEVRSGFSWTPACEQFLERTEYDLRFKVKDNSCFTDHIDTVLVKVWLAENPDLVEFLPPNIFTPNGDGFNDKFVMPTLPKDKCNDVFMEIRIFSRWGHQVYDSKDRNFAWNGKNISDGVYYYRVKFEKKTYKGYVTIVR</sequence>
<name>A0ABW0EG22_9BACT</name>
<organism evidence="2 3">
    <name type="scientific">Adhaeribacter terreus</name>
    <dbReference type="NCBI Taxonomy" id="529703"/>
    <lineage>
        <taxon>Bacteria</taxon>
        <taxon>Pseudomonadati</taxon>
        <taxon>Bacteroidota</taxon>
        <taxon>Cytophagia</taxon>
        <taxon>Cytophagales</taxon>
        <taxon>Hymenobacteraceae</taxon>
        <taxon>Adhaeribacter</taxon>
    </lineage>
</organism>
<reference evidence="3" key="1">
    <citation type="journal article" date="2019" name="Int. J. Syst. Evol. Microbiol.">
        <title>The Global Catalogue of Microorganisms (GCM) 10K type strain sequencing project: providing services to taxonomists for standard genome sequencing and annotation.</title>
        <authorList>
            <consortium name="The Broad Institute Genomics Platform"/>
            <consortium name="The Broad Institute Genome Sequencing Center for Infectious Disease"/>
            <person name="Wu L."/>
            <person name="Ma J."/>
        </authorList>
    </citation>
    <scope>NUCLEOTIDE SEQUENCE [LARGE SCALE GENOMIC DNA]</scope>
    <source>
        <strain evidence="3">KACC 12602</strain>
    </source>
</reference>
<proteinExistence type="predicted"/>
<evidence type="ECO:0000313" key="2">
    <source>
        <dbReference type="EMBL" id="MFC5271911.1"/>
    </source>
</evidence>
<keyword evidence="3" id="KW-1185">Reference proteome</keyword>
<feature type="chain" id="PRO_5047303961" evidence="1">
    <location>
        <begin position="22"/>
        <end position="621"/>
    </location>
</feature>
<dbReference type="RefSeq" id="WP_378018270.1">
    <property type="nucleotide sequence ID" value="NZ_JBHSKT010000010.1"/>
</dbReference>
<evidence type="ECO:0000313" key="3">
    <source>
        <dbReference type="Proteomes" id="UP001596161"/>
    </source>
</evidence>
<protein>
    <submittedName>
        <fullName evidence="2">Gliding motility-associated C-terminal domain-containing protein</fullName>
    </submittedName>
</protein>